<gene>
    <name evidence="2" type="ORF">H9Q72_013388</name>
</gene>
<accession>A0A9P7HF13</accession>
<reference evidence="2" key="2">
    <citation type="submission" date="2020-10" db="EMBL/GenBank/DDBJ databases">
        <authorList>
            <person name="Peck L.D."/>
            <person name="Nowell R.W."/>
            <person name="Flood J."/>
            <person name="Ryan M.J."/>
            <person name="Barraclough T.G."/>
        </authorList>
    </citation>
    <scope>NUCLEOTIDE SEQUENCE</scope>
    <source>
        <strain evidence="2">IMI 127659i</strain>
    </source>
</reference>
<feature type="domain" description="AAA+ ATPase lid" evidence="1">
    <location>
        <begin position="28"/>
        <end position="140"/>
    </location>
</feature>
<evidence type="ECO:0000313" key="2">
    <source>
        <dbReference type="EMBL" id="KAG5758473.1"/>
    </source>
</evidence>
<dbReference type="PANTHER" id="PTHR46411">
    <property type="entry name" value="FAMILY ATPASE, PUTATIVE-RELATED"/>
    <property type="match status" value="1"/>
</dbReference>
<keyword evidence="3" id="KW-1185">Reference proteome</keyword>
<dbReference type="InterPro" id="IPR027417">
    <property type="entry name" value="P-loop_NTPase"/>
</dbReference>
<evidence type="ECO:0000259" key="1">
    <source>
        <dbReference type="Pfam" id="PF23232"/>
    </source>
</evidence>
<dbReference type="Proteomes" id="UP000750502">
    <property type="component" value="Unassembled WGS sequence"/>
</dbReference>
<comment type="caution">
    <text evidence="2">The sequence shown here is derived from an EMBL/GenBank/DDBJ whole genome shotgun (WGS) entry which is preliminary data.</text>
</comment>
<dbReference type="AlphaFoldDB" id="A0A9P7HF13"/>
<sequence>MILTSNRVGIFDEAFKSRIQLSLRYNDLEEGQRRQIWLNFINRLEKLESQRITQASEPSLANILSTPQAAPRLGVDIRSMRDRLDDLAETPLNGREIRNMISTARQLAVFRKEKLGYQHLESVMAEAKKFGEYIKRLHKRYTSDQIKRGQKER</sequence>
<evidence type="ECO:0000313" key="3">
    <source>
        <dbReference type="Proteomes" id="UP000750502"/>
    </source>
</evidence>
<dbReference type="PANTHER" id="PTHR46411:SF2">
    <property type="entry name" value="AAA+ ATPASE DOMAIN-CONTAINING PROTEIN"/>
    <property type="match status" value="1"/>
</dbReference>
<dbReference type="InterPro" id="IPR056599">
    <property type="entry name" value="AAA_lid_fung"/>
</dbReference>
<dbReference type="Pfam" id="PF23232">
    <property type="entry name" value="AAA_lid_13"/>
    <property type="match status" value="1"/>
</dbReference>
<protein>
    <recommendedName>
        <fullName evidence="1">AAA+ ATPase lid domain-containing protein</fullName>
    </recommendedName>
</protein>
<dbReference type="OrthoDB" id="10042665at2759"/>
<dbReference type="EMBL" id="JADFTT010000817">
    <property type="protein sequence ID" value="KAG5758473.1"/>
    <property type="molecule type" value="Genomic_DNA"/>
</dbReference>
<organism evidence="2 3">
    <name type="scientific">Fusarium xylarioides</name>
    <dbReference type="NCBI Taxonomy" id="221167"/>
    <lineage>
        <taxon>Eukaryota</taxon>
        <taxon>Fungi</taxon>
        <taxon>Dikarya</taxon>
        <taxon>Ascomycota</taxon>
        <taxon>Pezizomycotina</taxon>
        <taxon>Sordariomycetes</taxon>
        <taxon>Hypocreomycetidae</taxon>
        <taxon>Hypocreales</taxon>
        <taxon>Nectriaceae</taxon>
        <taxon>Fusarium</taxon>
        <taxon>Fusarium fujikuroi species complex</taxon>
    </lineage>
</organism>
<proteinExistence type="predicted"/>
<reference evidence="2" key="1">
    <citation type="journal article" date="2020" name="bioRxiv">
        <title>Historical genomics reveals the evolutionary mechanisms behind multiple outbreaks of the host-specific coffee wilt pathogen Fusarium xylarioides.</title>
        <authorList>
            <person name="Peck D."/>
            <person name="Nowell R.W."/>
            <person name="Flood J."/>
            <person name="Ryan M.J."/>
            <person name="Barraclough T.G."/>
        </authorList>
    </citation>
    <scope>NUCLEOTIDE SEQUENCE</scope>
    <source>
        <strain evidence="2">IMI 127659i</strain>
    </source>
</reference>
<name>A0A9P7HF13_9HYPO</name>
<dbReference type="SUPFAM" id="SSF52540">
    <property type="entry name" value="P-loop containing nucleoside triphosphate hydrolases"/>
    <property type="match status" value="1"/>
</dbReference>